<comment type="caution">
    <text evidence="1">The sequence shown here is derived from an EMBL/GenBank/DDBJ whole genome shotgun (WGS) entry which is preliminary data.</text>
</comment>
<dbReference type="AlphaFoldDB" id="A0A6M0JW70"/>
<protein>
    <submittedName>
        <fullName evidence="1">Uncharacterized protein</fullName>
    </submittedName>
</protein>
<dbReference type="EMBL" id="JAAIJQ010000002">
    <property type="protein sequence ID" value="NEV60415.1"/>
    <property type="molecule type" value="Genomic_DNA"/>
</dbReference>
<sequence>MITTRFDPKVHGFHFSNSDIRWRIPLPFLGFITGKALCGGMVYAALDYFHATAAVPEATQPPAEGSVLHAYIFSRQNDAHLNTVPKFGSQWMPLVGPFVAVNSSTEYQKLKPYLQRGLPVPICLVGKDKGHHLLAIGCEPYRISIQAYDPNHPDKIVTIEQSGGELQNSVDKGRWPAFFVDDLYHFRHPPHLSGIDMLGNWRCCIYCRTLFWSQGPRNGVCPAGATHLWTYGTEYLLDIGVASGDRDWRWCRKCQGLFLALLPGTCPSGGAHDGGTSQRFTLTHYAPGVGGQRNWRRCMKCEGLVFTGAGGPAACSAGGKHDCHHSDYALLMA</sequence>
<keyword evidence="2" id="KW-1185">Reference proteome</keyword>
<evidence type="ECO:0000313" key="2">
    <source>
        <dbReference type="Proteomes" id="UP000483379"/>
    </source>
</evidence>
<accession>A0A6M0JW70</accession>
<organism evidence="1 2">
    <name type="scientific">Thiorhodococcus minor</name>
    <dbReference type="NCBI Taxonomy" id="57489"/>
    <lineage>
        <taxon>Bacteria</taxon>
        <taxon>Pseudomonadati</taxon>
        <taxon>Pseudomonadota</taxon>
        <taxon>Gammaproteobacteria</taxon>
        <taxon>Chromatiales</taxon>
        <taxon>Chromatiaceae</taxon>
        <taxon>Thiorhodococcus</taxon>
    </lineage>
</organism>
<reference evidence="1 2" key="1">
    <citation type="submission" date="2020-02" db="EMBL/GenBank/DDBJ databases">
        <title>Genome sequences of Thiorhodococcus mannitoliphagus and Thiorhodococcus minor, purple sulfur photosynthetic bacteria in the gammaproteobacterial family, Chromatiaceae.</title>
        <authorList>
            <person name="Aviles F.A."/>
            <person name="Meyer T.E."/>
            <person name="Kyndt J.A."/>
        </authorList>
    </citation>
    <scope>NUCLEOTIDE SEQUENCE [LARGE SCALE GENOMIC DNA]</scope>
    <source>
        <strain evidence="1 2">DSM 11518</strain>
    </source>
</reference>
<name>A0A6M0JW70_9GAMM</name>
<evidence type="ECO:0000313" key="1">
    <source>
        <dbReference type="EMBL" id="NEV60415.1"/>
    </source>
</evidence>
<gene>
    <name evidence="1" type="ORF">G3446_00650</name>
</gene>
<dbReference type="Proteomes" id="UP000483379">
    <property type="component" value="Unassembled WGS sequence"/>
</dbReference>
<dbReference type="RefSeq" id="WP_164450461.1">
    <property type="nucleotide sequence ID" value="NZ_JAAIJQ010000002.1"/>
</dbReference>
<proteinExistence type="predicted"/>